<evidence type="ECO:0000313" key="3">
    <source>
        <dbReference type="Proteomes" id="UP001152795"/>
    </source>
</evidence>
<reference evidence="2" key="1">
    <citation type="submission" date="2020-04" db="EMBL/GenBank/DDBJ databases">
        <authorList>
            <person name="Alioto T."/>
            <person name="Alioto T."/>
            <person name="Gomez Garrido J."/>
        </authorList>
    </citation>
    <scope>NUCLEOTIDE SEQUENCE</scope>
    <source>
        <strain evidence="2">A484AB</strain>
    </source>
</reference>
<feature type="region of interest" description="Disordered" evidence="1">
    <location>
        <begin position="237"/>
        <end position="256"/>
    </location>
</feature>
<feature type="compositionally biased region" description="Basic and acidic residues" evidence="1">
    <location>
        <begin position="50"/>
        <end position="65"/>
    </location>
</feature>
<dbReference type="EMBL" id="CACRXK020003072">
    <property type="protein sequence ID" value="CAB3997325.1"/>
    <property type="molecule type" value="Genomic_DNA"/>
</dbReference>
<evidence type="ECO:0000256" key="1">
    <source>
        <dbReference type="SAM" id="MobiDB-lite"/>
    </source>
</evidence>
<dbReference type="GO" id="GO:0030496">
    <property type="term" value="C:midbody"/>
    <property type="evidence" value="ECO:0007669"/>
    <property type="project" value="TreeGrafter"/>
</dbReference>
<dbReference type="Pfam" id="PF22586">
    <property type="entry name" value="ANCHR-like_BBOX"/>
    <property type="match status" value="1"/>
</dbReference>
<dbReference type="GO" id="GO:0032266">
    <property type="term" value="F:phosphatidylinositol-3-phosphate binding"/>
    <property type="evidence" value="ECO:0007669"/>
    <property type="project" value="TreeGrafter"/>
</dbReference>
<dbReference type="GO" id="GO:0009838">
    <property type="term" value="P:abscission"/>
    <property type="evidence" value="ECO:0007669"/>
    <property type="project" value="TreeGrafter"/>
</dbReference>
<dbReference type="CDD" id="cd19817">
    <property type="entry name" value="Bbox1_ANCHR-like"/>
    <property type="match status" value="1"/>
</dbReference>
<organism evidence="2 3">
    <name type="scientific">Paramuricea clavata</name>
    <name type="common">Red gorgonian</name>
    <name type="synonym">Violescent sea-whip</name>
    <dbReference type="NCBI Taxonomy" id="317549"/>
    <lineage>
        <taxon>Eukaryota</taxon>
        <taxon>Metazoa</taxon>
        <taxon>Cnidaria</taxon>
        <taxon>Anthozoa</taxon>
        <taxon>Octocorallia</taxon>
        <taxon>Malacalcyonacea</taxon>
        <taxon>Plexauridae</taxon>
        <taxon>Paramuricea</taxon>
    </lineage>
</organism>
<evidence type="ECO:0000313" key="2">
    <source>
        <dbReference type="EMBL" id="CAB3997325.1"/>
    </source>
</evidence>
<sequence length="256" mass="29232">MFDRQKQQPSHDGNSKQNTEPEPSSGIPVKDNANTFDPDEDIKRRLKKLKERDNATSETDVHSKFENLTGRAPSSAQTSDIHTFGPQKTEAEEMSDLLKQMQDECSIDDKSGYEPGNSGINTEDIEQRLDKLKGREPKAKPSGAPTYDYDSDDEAEFRKRYIHQAIAESFLDDRIRKQGHGELLDRAEQKIASKEHETPTDPDELPWCCICNEDASLRCHGCDDDLYCKRCFREGHGRGEYEDHTTSPYKPPRKPR</sequence>
<accession>A0A6S7H0F8</accession>
<dbReference type="OrthoDB" id="5407799at2759"/>
<comment type="caution">
    <text evidence="2">The sequence shown here is derived from an EMBL/GenBank/DDBJ whole genome shotgun (WGS) entry which is preliminary data.</text>
</comment>
<dbReference type="GO" id="GO:0005813">
    <property type="term" value="C:centrosome"/>
    <property type="evidence" value="ECO:0007669"/>
    <property type="project" value="TreeGrafter"/>
</dbReference>
<dbReference type="GO" id="GO:0032154">
    <property type="term" value="C:cleavage furrow"/>
    <property type="evidence" value="ECO:0007669"/>
    <property type="project" value="TreeGrafter"/>
</dbReference>
<dbReference type="PANTHER" id="PTHR46603:SF1">
    <property type="entry name" value="ABSCISSION_NOCUT CHECKPOINT REGULATOR"/>
    <property type="match status" value="1"/>
</dbReference>
<feature type="region of interest" description="Disordered" evidence="1">
    <location>
        <begin position="107"/>
        <end position="151"/>
    </location>
</feature>
<feature type="region of interest" description="Disordered" evidence="1">
    <location>
        <begin position="1"/>
        <end position="93"/>
    </location>
</feature>
<dbReference type="PANTHER" id="PTHR46603">
    <property type="entry name" value="ABSCISSION/NOCUT CHECKPOINT REGULATOR"/>
    <property type="match status" value="1"/>
</dbReference>
<proteinExistence type="predicted"/>
<dbReference type="InterPro" id="IPR044553">
    <property type="entry name" value="Bbox1_ANCHR"/>
</dbReference>
<dbReference type="GO" id="GO:0044878">
    <property type="term" value="P:mitotic cytokinesis checkpoint signaling"/>
    <property type="evidence" value="ECO:0007669"/>
    <property type="project" value="TreeGrafter"/>
</dbReference>
<name>A0A6S7H0F8_PARCT</name>
<dbReference type="AlphaFoldDB" id="A0A6S7H0F8"/>
<feature type="compositionally biased region" description="Polar residues" evidence="1">
    <location>
        <begin position="7"/>
        <end position="22"/>
    </location>
</feature>
<feature type="compositionally biased region" description="Polar residues" evidence="1">
    <location>
        <begin position="72"/>
        <end position="81"/>
    </location>
</feature>
<dbReference type="SUPFAM" id="SSF57845">
    <property type="entry name" value="B-box zinc-binding domain"/>
    <property type="match status" value="1"/>
</dbReference>
<keyword evidence="3" id="KW-1185">Reference proteome</keyword>
<gene>
    <name evidence="2" type="ORF">PACLA_8A016957</name>
</gene>
<feature type="compositionally biased region" description="Basic and acidic residues" evidence="1">
    <location>
        <begin position="125"/>
        <end position="139"/>
    </location>
</feature>
<dbReference type="Proteomes" id="UP001152795">
    <property type="component" value="Unassembled WGS sequence"/>
</dbReference>
<protein>
    <submittedName>
        <fullName evidence="2">Uncharacterized protein</fullName>
    </submittedName>
</protein>